<sequence length="79" mass="8118">MGTRRDEGVADAGVPVAVPRAGRFADGGPVAQPASVRHRTTVGRLCGSRTVCVCRTEEGIDPGIPATVGDGSSVVFVRR</sequence>
<reference evidence="1" key="1">
    <citation type="submission" date="2021-01" db="EMBL/GenBank/DDBJ databases">
        <title>Whole genome shotgun sequence of Actinocatenispora rupis NBRC 107355.</title>
        <authorList>
            <person name="Komaki H."/>
            <person name="Tamura T."/>
        </authorList>
    </citation>
    <scope>NUCLEOTIDE SEQUENCE</scope>
    <source>
        <strain evidence="1">NBRC 107355</strain>
    </source>
</reference>
<dbReference type="AlphaFoldDB" id="A0A8J3JBJ5"/>
<evidence type="ECO:0000313" key="2">
    <source>
        <dbReference type="Proteomes" id="UP000612808"/>
    </source>
</evidence>
<keyword evidence="2" id="KW-1185">Reference proteome</keyword>
<dbReference type="Proteomes" id="UP000612808">
    <property type="component" value="Unassembled WGS sequence"/>
</dbReference>
<accession>A0A8J3JBJ5</accession>
<gene>
    <name evidence="1" type="ORF">Aru02nite_44160</name>
</gene>
<name>A0A8J3JBJ5_9ACTN</name>
<dbReference type="EMBL" id="BOMB01000024">
    <property type="protein sequence ID" value="GID13527.1"/>
    <property type="molecule type" value="Genomic_DNA"/>
</dbReference>
<organism evidence="1 2">
    <name type="scientific">Actinocatenispora rupis</name>
    <dbReference type="NCBI Taxonomy" id="519421"/>
    <lineage>
        <taxon>Bacteria</taxon>
        <taxon>Bacillati</taxon>
        <taxon>Actinomycetota</taxon>
        <taxon>Actinomycetes</taxon>
        <taxon>Micromonosporales</taxon>
        <taxon>Micromonosporaceae</taxon>
        <taxon>Actinocatenispora</taxon>
    </lineage>
</organism>
<evidence type="ECO:0000313" key="1">
    <source>
        <dbReference type="EMBL" id="GID13527.1"/>
    </source>
</evidence>
<protein>
    <submittedName>
        <fullName evidence="1">Uncharacterized protein</fullName>
    </submittedName>
</protein>
<comment type="caution">
    <text evidence="1">The sequence shown here is derived from an EMBL/GenBank/DDBJ whole genome shotgun (WGS) entry which is preliminary data.</text>
</comment>
<proteinExistence type="predicted"/>